<dbReference type="GO" id="GO:0031629">
    <property type="term" value="P:synaptic vesicle fusion to presynaptic active zone membrane"/>
    <property type="evidence" value="ECO:0007669"/>
    <property type="project" value="TreeGrafter"/>
</dbReference>
<evidence type="ECO:0000256" key="1">
    <source>
        <dbReference type="ARBA" id="ARBA00009480"/>
    </source>
</evidence>
<evidence type="ECO:0000256" key="9">
    <source>
        <dbReference type="ARBA" id="ARBA00046522"/>
    </source>
</evidence>
<comment type="similarity">
    <text evidence="1">Belongs to the SNAP-25 family.</text>
</comment>
<dbReference type="EMBL" id="JAATIS010000094">
    <property type="protein sequence ID" value="KAG2471444.1"/>
    <property type="molecule type" value="Genomic_DNA"/>
</dbReference>
<evidence type="ECO:0000256" key="6">
    <source>
        <dbReference type="ARBA" id="ARBA00041113"/>
    </source>
</evidence>
<dbReference type="Proteomes" id="UP000886611">
    <property type="component" value="Unassembled WGS sequence"/>
</dbReference>
<organism evidence="12 13">
    <name type="scientific">Polypterus senegalus</name>
    <name type="common">Senegal bichir</name>
    <dbReference type="NCBI Taxonomy" id="55291"/>
    <lineage>
        <taxon>Eukaryota</taxon>
        <taxon>Metazoa</taxon>
        <taxon>Chordata</taxon>
        <taxon>Craniata</taxon>
        <taxon>Vertebrata</taxon>
        <taxon>Euteleostomi</taxon>
        <taxon>Actinopterygii</taxon>
        <taxon>Polypteriformes</taxon>
        <taxon>Polypteridae</taxon>
        <taxon>Polypterus</taxon>
    </lineage>
</organism>
<feature type="compositionally biased region" description="Polar residues" evidence="10">
    <location>
        <begin position="85"/>
        <end position="96"/>
    </location>
</feature>
<dbReference type="GO" id="GO:0019905">
    <property type="term" value="F:syntaxin binding"/>
    <property type="evidence" value="ECO:0007669"/>
    <property type="project" value="TreeGrafter"/>
</dbReference>
<dbReference type="GO" id="GO:0005484">
    <property type="term" value="F:SNAP receptor activity"/>
    <property type="evidence" value="ECO:0007669"/>
    <property type="project" value="TreeGrafter"/>
</dbReference>
<feature type="non-terminal residue" evidence="12">
    <location>
        <position position="274"/>
    </location>
</feature>
<evidence type="ECO:0000256" key="2">
    <source>
        <dbReference type="ARBA" id="ARBA00023054"/>
    </source>
</evidence>
<feature type="non-terminal residue" evidence="12">
    <location>
        <position position="1"/>
    </location>
</feature>
<evidence type="ECO:0000256" key="7">
    <source>
        <dbReference type="ARBA" id="ARBA00042308"/>
    </source>
</evidence>
<evidence type="ECO:0000256" key="8">
    <source>
        <dbReference type="ARBA" id="ARBA00043032"/>
    </source>
</evidence>
<comment type="function">
    <text evidence="3">SNAREs, soluble N-ethylmaleimide-sensitive factor-attachment protein receptors, are essential proteins for fusion of cellular membranes. SNAREs localized on opposing membranes assemble to form a trans-SNARE complex, an extended, parallel four alpha-helical bundle that drives membrane fusion. SNAP29 is a SNARE involved in autophagy through the direct control of autophagosome membrane fusion with the lysososome membrane. Also plays a role in ciliogenesis by regulating membrane fusions.</text>
</comment>
<feature type="region of interest" description="Disordered" evidence="10">
    <location>
        <begin position="1"/>
        <end position="20"/>
    </location>
</feature>
<dbReference type="GO" id="GO:0000421">
    <property type="term" value="C:autophagosome membrane"/>
    <property type="evidence" value="ECO:0007669"/>
    <property type="project" value="UniProtKB-SubCell"/>
</dbReference>
<dbReference type="CDD" id="cd15856">
    <property type="entry name" value="SNARE_SNAP29C"/>
    <property type="match status" value="1"/>
</dbReference>
<dbReference type="PROSITE" id="PS50192">
    <property type="entry name" value="T_SNARE"/>
    <property type="match status" value="1"/>
</dbReference>
<dbReference type="FunFam" id="1.20.5.110:FF:000051">
    <property type="entry name" value="synaptosomal-associated protein 29"/>
    <property type="match status" value="1"/>
</dbReference>
<dbReference type="SMART" id="SM00397">
    <property type="entry name" value="t_SNARE"/>
    <property type="match status" value="1"/>
</dbReference>
<gene>
    <name evidence="12" type="primary">Snap29</name>
    <name evidence="12" type="ORF">GTO96_0005411</name>
</gene>
<dbReference type="GO" id="GO:0098793">
    <property type="term" value="C:presynapse"/>
    <property type="evidence" value="ECO:0007669"/>
    <property type="project" value="GOC"/>
</dbReference>
<dbReference type="AlphaFoldDB" id="A0A8X7XR49"/>
<feature type="domain" description="T-SNARE coiled-coil homology" evidence="11">
    <location>
        <begin position="212"/>
        <end position="274"/>
    </location>
</feature>
<feature type="region of interest" description="Disordered" evidence="10">
    <location>
        <begin position="34"/>
        <end position="98"/>
    </location>
</feature>
<dbReference type="GO" id="GO:0060170">
    <property type="term" value="C:ciliary membrane"/>
    <property type="evidence" value="ECO:0007669"/>
    <property type="project" value="UniProtKB-SubCell"/>
</dbReference>
<dbReference type="InterPro" id="IPR000727">
    <property type="entry name" value="T_SNARE_dom"/>
</dbReference>
<sequence>MWTDDGTGDNYTTQEHYKSEMLKPFTYGSASMSAYPKNYNPFADDDDKPDVAGFGKSSGWDDSSEERRSEAEERQRRLHQEVMHTAQSALDSSNRSELMRQGEALKRTEKMLDNMDQSLNVSQRHINNIKSVFGGIVNYFKSKPEPKPEPAQSQQYKANPKLEEAFSQSKGQEEKYQASHPNLRKIDTSGFGAGDIEASQERNGYSKNKQLSDVHKQLDRNLDDMSAGLSRLKNLGLGLQNEIDDQDLIIDRITGKTDHLDCRITSTNQQLKKL</sequence>
<protein>
    <recommendedName>
        <fullName evidence="6">Synaptosomal-associated protein 29</fullName>
    </recommendedName>
    <alternativeName>
        <fullName evidence="7">Soluble 29 kDa NSF attachment protein</fullName>
    </alternativeName>
    <alternativeName>
        <fullName evidence="8">Vesicle-membrane fusion protein SNAP-29</fullName>
    </alternativeName>
</protein>
<dbReference type="GO" id="GO:0031201">
    <property type="term" value="C:SNARE complex"/>
    <property type="evidence" value="ECO:0007669"/>
    <property type="project" value="TreeGrafter"/>
</dbReference>
<evidence type="ECO:0000256" key="3">
    <source>
        <dbReference type="ARBA" id="ARBA00037064"/>
    </source>
</evidence>
<proteinExistence type="inferred from homology"/>
<keyword evidence="13" id="KW-1185">Reference proteome</keyword>
<evidence type="ECO:0000313" key="12">
    <source>
        <dbReference type="EMBL" id="KAG2471444.1"/>
    </source>
</evidence>
<evidence type="ECO:0000259" key="11">
    <source>
        <dbReference type="PROSITE" id="PS50192"/>
    </source>
</evidence>
<evidence type="ECO:0000313" key="13">
    <source>
        <dbReference type="Proteomes" id="UP000886611"/>
    </source>
</evidence>
<evidence type="ECO:0000256" key="4">
    <source>
        <dbReference type="ARBA" id="ARBA00037808"/>
    </source>
</evidence>
<dbReference type="PANTHER" id="PTHR19305:SF9">
    <property type="entry name" value="SYNAPTOSOMAL-ASSOCIATED PROTEIN 29"/>
    <property type="match status" value="1"/>
</dbReference>
<comment type="subunit">
    <text evidence="9">Forms a SNARE complex, composed of VAMP8, SNAP29 and STX17, involved in fusion of autophagosome with lysosome. Interacts with multiple syntaxins including STX6. Interacts with EIPR1. Interacts with STX17; this interaction is increased in the absence of TMEM39A.</text>
</comment>
<keyword evidence="2" id="KW-0175">Coiled coil</keyword>
<dbReference type="Gene3D" id="1.20.5.110">
    <property type="match status" value="2"/>
</dbReference>
<reference evidence="12 13" key="1">
    <citation type="journal article" date="2021" name="Cell">
        <title>Tracing the genetic footprints of vertebrate landing in non-teleost ray-finned fishes.</title>
        <authorList>
            <person name="Bi X."/>
            <person name="Wang K."/>
            <person name="Yang L."/>
            <person name="Pan H."/>
            <person name="Jiang H."/>
            <person name="Wei Q."/>
            <person name="Fang M."/>
            <person name="Yu H."/>
            <person name="Zhu C."/>
            <person name="Cai Y."/>
            <person name="He Y."/>
            <person name="Gan X."/>
            <person name="Zeng H."/>
            <person name="Yu D."/>
            <person name="Zhu Y."/>
            <person name="Jiang H."/>
            <person name="Qiu Q."/>
            <person name="Yang H."/>
            <person name="Zhang Y.E."/>
            <person name="Wang W."/>
            <person name="Zhu M."/>
            <person name="He S."/>
            <person name="Zhang G."/>
        </authorList>
    </citation>
    <scope>NUCLEOTIDE SEQUENCE [LARGE SCALE GENOMIC DNA]</scope>
    <source>
        <strain evidence="12">Bchr_013</strain>
    </source>
</reference>
<name>A0A8X7XR49_POLSE</name>
<feature type="compositionally biased region" description="Basic and acidic residues" evidence="10">
    <location>
        <begin position="65"/>
        <end position="82"/>
    </location>
</feature>
<evidence type="ECO:0000256" key="10">
    <source>
        <dbReference type="SAM" id="MobiDB-lite"/>
    </source>
</evidence>
<comment type="subcellular location">
    <subcellularLocation>
        <location evidence="4">Cell projection</location>
        <location evidence="4">Cilium membrane</location>
        <topology evidence="4">Peripheral membrane protein</topology>
    </subcellularLocation>
    <subcellularLocation>
        <location evidence="5">Cytoplasmic vesicle</location>
        <location evidence="5">Autophagosome membrane</location>
        <topology evidence="5">Peripheral membrane protein</topology>
    </subcellularLocation>
</comment>
<accession>A0A8X7XR49</accession>
<evidence type="ECO:0000256" key="5">
    <source>
        <dbReference type="ARBA" id="ARBA00037854"/>
    </source>
</evidence>
<dbReference type="SUPFAM" id="SSF58038">
    <property type="entry name" value="SNARE fusion complex"/>
    <property type="match status" value="2"/>
</dbReference>
<comment type="caution">
    <text evidence="12">The sequence shown here is derived from an EMBL/GenBank/DDBJ whole genome shotgun (WGS) entry which is preliminary data.</text>
</comment>
<dbReference type="GO" id="GO:0016082">
    <property type="term" value="P:synaptic vesicle priming"/>
    <property type="evidence" value="ECO:0007669"/>
    <property type="project" value="TreeGrafter"/>
</dbReference>
<dbReference type="PANTHER" id="PTHR19305">
    <property type="entry name" value="SYNAPTOSOMAL ASSOCIATED PROTEIN"/>
    <property type="match status" value="1"/>
</dbReference>